<dbReference type="AlphaFoldDB" id="A0A7C1E5T2"/>
<dbReference type="EMBL" id="DSDY01000134">
    <property type="protein sequence ID" value="HDS10823.1"/>
    <property type="molecule type" value="Genomic_DNA"/>
</dbReference>
<sequence>MPVSSQSDIARRLVSIANRLRERGVRVGTMEIETALRLYKAAILLSGYNYYPLSRIIDAVFVKRDYEKAILDDVLRSTVGESVERGEEAPSKKKGKAERKQEKSRAMGGSSSRGRRCLEMLKRYLETENQGYLDMIRDELRIDTRSEVKEYRVGGEIALEKLIARFALNPRDYSALARIALMEGGETAILAMRHLSSKRKRRVAEQIASMLAKLSGGRRLRVKGGKWEKTYQRERIDIRRTLVLKSRGKIGEVAYRRRRKAANIVLIIDRSDSMRKHADKIVEIASAYLNKASHLVLFSDEVKVTSISSWKSRLYLLDQILDLSFHGYTNITMALRQARRLAKPGSTLVLISDLQQTIKDHSPLKLIEDLGKGGYRIIIYTTKESSRVLGTTLRGDITTFSFG</sequence>
<dbReference type="PANTHER" id="PTHR39338">
    <property type="entry name" value="BLL5662 PROTEIN-RELATED"/>
    <property type="match status" value="1"/>
</dbReference>
<reference evidence="2" key="1">
    <citation type="journal article" date="2020" name="mSystems">
        <title>Genome- and Community-Level Interaction Insights into Carbon Utilization and Element Cycling Functions of Hydrothermarchaeota in Hydrothermal Sediment.</title>
        <authorList>
            <person name="Zhou Z."/>
            <person name="Liu Y."/>
            <person name="Xu W."/>
            <person name="Pan J."/>
            <person name="Luo Z.H."/>
            <person name="Li M."/>
        </authorList>
    </citation>
    <scope>NUCLEOTIDE SEQUENCE [LARGE SCALE GENOMIC DNA]</scope>
    <source>
        <strain evidence="2">SpSt-123</strain>
    </source>
</reference>
<dbReference type="SUPFAM" id="SSF53300">
    <property type="entry name" value="vWA-like"/>
    <property type="match status" value="1"/>
</dbReference>
<name>A0A7C1E5T2_9CREN</name>
<protein>
    <submittedName>
        <fullName evidence="2">VWA domain-containing protein</fullName>
    </submittedName>
</protein>
<proteinExistence type="predicted"/>
<dbReference type="InterPro" id="IPR036465">
    <property type="entry name" value="vWFA_dom_sf"/>
</dbReference>
<comment type="caution">
    <text evidence="2">The sequence shown here is derived from an EMBL/GenBank/DDBJ whole genome shotgun (WGS) entry which is preliminary data.</text>
</comment>
<accession>A0A7C1E5T2</accession>
<gene>
    <name evidence="2" type="ORF">ENO04_04330</name>
</gene>
<dbReference type="CDD" id="cd00198">
    <property type="entry name" value="vWFA"/>
    <property type="match status" value="1"/>
</dbReference>
<dbReference type="InterPro" id="IPR008912">
    <property type="entry name" value="Uncharacterised_CoxE"/>
</dbReference>
<dbReference type="Gene3D" id="3.40.50.410">
    <property type="entry name" value="von Willebrand factor, type A domain"/>
    <property type="match status" value="1"/>
</dbReference>
<evidence type="ECO:0000256" key="1">
    <source>
        <dbReference type="SAM" id="MobiDB-lite"/>
    </source>
</evidence>
<dbReference type="Pfam" id="PF05762">
    <property type="entry name" value="VWA_CoxE"/>
    <property type="match status" value="1"/>
</dbReference>
<evidence type="ECO:0000313" key="2">
    <source>
        <dbReference type="EMBL" id="HDS10823.1"/>
    </source>
</evidence>
<feature type="compositionally biased region" description="Basic and acidic residues" evidence="1">
    <location>
        <begin position="82"/>
        <end position="91"/>
    </location>
</feature>
<dbReference type="PANTHER" id="PTHR39338:SF7">
    <property type="entry name" value="BLL6692 PROTEIN"/>
    <property type="match status" value="1"/>
</dbReference>
<organism evidence="2">
    <name type="scientific">Fervidicoccus fontis</name>
    <dbReference type="NCBI Taxonomy" id="683846"/>
    <lineage>
        <taxon>Archaea</taxon>
        <taxon>Thermoproteota</taxon>
        <taxon>Thermoprotei</taxon>
        <taxon>Fervidicoccales</taxon>
        <taxon>Fervidicoccaceae</taxon>
        <taxon>Fervidicoccus</taxon>
    </lineage>
</organism>
<feature type="region of interest" description="Disordered" evidence="1">
    <location>
        <begin position="82"/>
        <end position="112"/>
    </location>
</feature>